<dbReference type="AlphaFoldDB" id="A0AB39QDG2"/>
<name>A0AB39QDG2_9ACTN</name>
<sequence length="159" mass="17636">MILNPPGWFPDAARQLPHWPYLQAVDETLIGRGIPPGTVRADCTHREQGRTMYLVLAWDISRTTGAGGLRFTWAEETGWACALLGVGPSIATPTRPIAALHRVFATPDDVAEVAEQYVRTWRTPTSEYGAEWDGAPHVRDTIERFRATLNEPGGIWTGR</sequence>
<dbReference type="EMBL" id="CP163441">
    <property type="protein sequence ID" value="XDQ40831.1"/>
    <property type="molecule type" value="Genomic_DNA"/>
</dbReference>
<evidence type="ECO:0000259" key="1">
    <source>
        <dbReference type="Pfam" id="PF19809"/>
    </source>
</evidence>
<dbReference type="Pfam" id="PF19809">
    <property type="entry name" value="DUF6292"/>
    <property type="match status" value="1"/>
</dbReference>
<gene>
    <name evidence="2" type="ORF">AB5J52_00190</name>
</gene>
<proteinExistence type="predicted"/>
<feature type="domain" description="DUF6292" evidence="1">
    <location>
        <begin position="21"/>
        <end position="115"/>
    </location>
</feature>
<protein>
    <submittedName>
        <fullName evidence="2">DUF6292 family protein</fullName>
    </submittedName>
</protein>
<dbReference type="InterPro" id="IPR046259">
    <property type="entry name" value="DUF6292"/>
</dbReference>
<organism evidence="2">
    <name type="scientific">Streptomyces sp. R39</name>
    <dbReference type="NCBI Taxonomy" id="3238631"/>
    <lineage>
        <taxon>Bacteria</taxon>
        <taxon>Bacillati</taxon>
        <taxon>Actinomycetota</taxon>
        <taxon>Actinomycetes</taxon>
        <taxon>Kitasatosporales</taxon>
        <taxon>Streptomycetaceae</taxon>
        <taxon>Streptomyces</taxon>
    </lineage>
</organism>
<reference evidence="2" key="1">
    <citation type="submission" date="2024-07" db="EMBL/GenBank/DDBJ databases">
        <authorList>
            <person name="Yu S.T."/>
        </authorList>
    </citation>
    <scope>NUCLEOTIDE SEQUENCE</scope>
    <source>
        <strain evidence="2">R39</strain>
    </source>
</reference>
<accession>A0AB39QDG2</accession>
<evidence type="ECO:0000313" key="2">
    <source>
        <dbReference type="EMBL" id="XDQ40831.1"/>
    </source>
</evidence>
<dbReference type="RefSeq" id="WP_369220591.1">
    <property type="nucleotide sequence ID" value="NZ_CP163441.1"/>
</dbReference>